<keyword evidence="1" id="KW-0732">Signal</keyword>
<dbReference type="AlphaFoldDB" id="L0G5D5"/>
<keyword evidence="3" id="KW-1185">Reference proteome</keyword>
<dbReference type="KEGG" id="evi:Echvi_4024"/>
<feature type="chain" id="PRO_5003943058" description="Protein involved in meta-pathway of phenol degradation" evidence="1">
    <location>
        <begin position="24"/>
        <end position="363"/>
    </location>
</feature>
<dbReference type="EMBL" id="CP003346">
    <property type="protein sequence ID" value="AGA80231.1"/>
    <property type="molecule type" value="Genomic_DNA"/>
</dbReference>
<dbReference type="PATRIC" id="fig|926556.3.peg.4238"/>
<organism evidence="2 3">
    <name type="scientific">Echinicola vietnamensis (strain DSM 17526 / LMG 23754 / KMM 6221)</name>
    <dbReference type="NCBI Taxonomy" id="926556"/>
    <lineage>
        <taxon>Bacteria</taxon>
        <taxon>Pseudomonadati</taxon>
        <taxon>Bacteroidota</taxon>
        <taxon>Cytophagia</taxon>
        <taxon>Cytophagales</taxon>
        <taxon>Cyclobacteriaceae</taxon>
        <taxon>Echinicola</taxon>
    </lineage>
</organism>
<dbReference type="RefSeq" id="WP_015267768.1">
    <property type="nucleotide sequence ID" value="NC_019904.1"/>
</dbReference>
<name>L0G5D5_ECHVK</name>
<evidence type="ECO:0000313" key="3">
    <source>
        <dbReference type="Proteomes" id="UP000010796"/>
    </source>
</evidence>
<evidence type="ECO:0008006" key="4">
    <source>
        <dbReference type="Google" id="ProtNLM"/>
    </source>
</evidence>
<evidence type="ECO:0000313" key="2">
    <source>
        <dbReference type="EMBL" id="AGA80231.1"/>
    </source>
</evidence>
<dbReference type="HOGENOM" id="CLU_070589_0_0_10"/>
<accession>L0G5D5</accession>
<protein>
    <recommendedName>
        <fullName evidence="4">Protein involved in meta-pathway of phenol degradation</fullName>
    </recommendedName>
</protein>
<feature type="signal peptide" evidence="1">
    <location>
        <begin position="1"/>
        <end position="23"/>
    </location>
</feature>
<gene>
    <name evidence="2" type="ordered locus">Echvi_4024</name>
</gene>
<sequence>MKKTLSILFILLSLPLLSKEAQACDSCNFFEYSLLQNRSYIGLFYRHRQFGGYDRYGYTSPNPGTAVVTSSLANGFENGATAKYAPQARTAVTPSLDQDMIVMHEPEGTGLYVNKTDQDWETYETVELRGNFTWKNQWNFTFLLPYESNRVHYQKMLDLPNPVQDTTLNVHGWGDLTIAADFIHYIYQDKARHTFRPGLAIVAPTGQSRQIAANGDAFDPIIQPGTGSWSYVARLNYQLFYTKTGLNAGFSYKQSTEGAQNYQFGNSINASAIGFHQLSFKGDWLLVPNVGAYYEQSQKDHWKGEEQQLTGGKVAFAQAGLDVNRQEWTLSVMWQTPVYQNLNGNQIQHQNRLSIGLIKAFKL</sequence>
<dbReference type="STRING" id="926556.Echvi_4024"/>
<dbReference type="eggNOG" id="COG4313">
    <property type="taxonomic scope" value="Bacteria"/>
</dbReference>
<dbReference type="Proteomes" id="UP000010796">
    <property type="component" value="Chromosome"/>
</dbReference>
<reference evidence="3" key="1">
    <citation type="submission" date="2012-02" db="EMBL/GenBank/DDBJ databases">
        <title>The complete genome of Echinicola vietnamensis DSM 17526.</title>
        <authorList>
            <person name="Lucas S."/>
            <person name="Copeland A."/>
            <person name="Lapidus A."/>
            <person name="Glavina del Rio T."/>
            <person name="Dalin E."/>
            <person name="Tice H."/>
            <person name="Bruce D."/>
            <person name="Goodwin L."/>
            <person name="Pitluck S."/>
            <person name="Peters L."/>
            <person name="Ovchinnikova G."/>
            <person name="Teshima H."/>
            <person name="Kyrpides N."/>
            <person name="Mavromatis K."/>
            <person name="Ivanova N."/>
            <person name="Brettin T."/>
            <person name="Detter J.C."/>
            <person name="Han C."/>
            <person name="Larimer F."/>
            <person name="Land M."/>
            <person name="Hauser L."/>
            <person name="Markowitz V."/>
            <person name="Cheng J.-F."/>
            <person name="Hugenholtz P."/>
            <person name="Woyke T."/>
            <person name="Wu D."/>
            <person name="Brambilla E."/>
            <person name="Klenk H.-P."/>
            <person name="Eisen J.A."/>
        </authorList>
    </citation>
    <scope>NUCLEOTIDE SEQUENCE [LARGE SCALE GENOMIC DNA]</scope>
    <source>
        <strain evidence="3">DSM 17526 / LMG 23754 / KMM 6221</strain>
    </source>
</reference>
<proteinExistence type="predicted"/>
<evidence type="ECO:0000256" key="1">
    <source>
        <dbReference type="SAM" id="SignalP"/>
    </source>
</evidence>